<dbReference type="GO" id="GO:0006013">
    <property type="term" value="P:mannose metabolic process"/>
    <property type="evidence" value="ECO:0007669"/>
    <property type="project" value="InterPro"/>
</dbReference>
<keyword evidence="2 7" id="KW-0479">Metal-binding</keyword>
<dbReference type="PANTHER" id="PTHR11607:SF3">
    <property type="entry name" value="LYSOSOMAL ALPHA-MANNOSIDASE"/>
    <property type="match status" value="1"/>
</dbReference>
<evidence type="ECO:0000256" key="6">
    <source>
        <dbReference type="ARBA" id="ARBA00023295"/>
    </source>
</evidence>
<evidence type="ECO:0000256" key="4">
    <source>
        <dbReference type="ARBA" id="ARBA00022833"/>
    </source>
</evidence>
<dbReference type="PANTHER" id="PTHR11607">
    <property type="entry name" value="ALPHA-MANNOSIDASE"/>
    <property type="match status" value="1"/>
</dbReference>
<gene>
    <name evidence="9" type="ORF">AKO1_000714</name>
    <name evidence="10" type="ORF">AKO1_010621</name>
</gene>
<dbReference type="EC" id="3.2.1.-" evidence="7"/>
<dbReference type="AlphaFoldDB" id="A0AAW2YV64"/>
<dbReference type="Pfam" id="PF01074">
    <property type="entry name" value="Glyco_hydro_38N"/>
    <property type="match status" value="1"/>
</dbReference>
<evidence type="ECO:0000256" key="2">
    <source>
        <dbReference type="ARBA" id="ARBA00022723"/>
    </source>
</evidence>
<dbReference type="SUPFAM" id="SSF88713">
    <property type="entry name" value="Glycoside hydrolase/deacetylase"/>
    <property type="match status" value="1"/>
</dbReference>
<dbReference type="GO" id="GO:0005764">
    <property type="term" value="C:lysosome"/>
    <property type="evidence" value="ECO:0007669"/>
    <property type="project" value="TreeGrafter"/>
</dbReference>
<dbReference type="Pfam" id="PF07748">
    <property type="entry name" value="Glyco_hydro_38C"/>
    <property type="match status" value="1"/>
</dbReference>
<dbReference type="EMBL" id="JAOPGA020000709">
    <property type="protein sequence ID" value="KAL0480987.1"/>
    <property type="molecule type" value="Genomic_DNA"/>
</dbReference>
<dbReference type="FunFam" id="1.20.1270.50:FF:000002">
    <property type="entry name" value="Alpha-mannosidase"/>
    <property type="match status" value="1"/>
</dbReference>
<reference evidence="9 11" key="1">
    <citation type="submission" date="2024-03" db="EMBL/GenBank/DDBJ databases">
        <title>The Acrasis kona genome and developmental transcriptomes reveal deep origins of eukaryotic multicellular pathways.</title>
        <authorList>
            <person name="Sheikh S."/>
            <person name="Fu C.-J."/>
            <person name="Brown M.W."/>
            <person name="Baldauf S.L."/>
        </authorList>
    </citation>
    <scope>NUCLEOTIDE SEQUENCE [LARGE SCALE GENOMIC DNA]</scope>
    <source>
        <strain evidence="9 11">ATCC MYA-3509</strain>
    </source>
</reference>
<keyword evidence="5" id="KW-1015">Disulfide bond</keyword>
<dbReference type="SUPFAM" id="SSF88688">
    <property type="entry name" value="Families 57/38 glycoside transferase middle domain"/>
    <property type="match status" value="1"/>
</dbReference>
<dbReference type="SMART" id="SM00872">
    <property type="entry name" value="Alpha-mann_mid"/>
    <property type="match status" value="1"/>
</dbReference>
<dbReference type="Pfam" id="PF09261">
    <property type="entry name" value="Alpha-mann_mid"/>
    <property type="match status" value="1"/>
</dbReference>
<dbReference type="InterPro" id="IPR037094">
    <property type="entry name" value="Glyco_hydro_38_cen_sf"/>
</dbReference>
<evidence type="ECO:0000313" key="9">
    <source>
        <dbReference type="EMBL" id="KAL0480987.1"/>
    </source>
</evidence>
<dbReference type="InterPro" id="IPR050843">
    <property type="entry name" value="Glycosyl_Hydrlase_38"/>
</dbReference>
<evidence type="ECO:0000256" key="3">
    <source>
        <dbReference type="ARBA" id="ARBA00022801"/>
    </source>
</evidence>
<comment type="caution">
    <text evidence="9">The sequence shown here is derived from an EMBL/GenBank/DDBJ whole genome shotgun (WGS) entry which is preliminary data.</text>
</comment>
<dbReference type="InterPro" id="IPR011330">
    <property type="entry name" value="Glyco_hydro/deAcase_b/a-brl"/>
</dbReference>
<dbReference type="InterPro" id="IPR000602">
    <property type="entry name" value="Glyco_hydro_38_N"/>
</dbReference>
<dbReference type="Gene3D" id="3.20.110.10">
    <property type="entry name" value="Glycoside hydrolase 38, N terminal domain"/>
    <property type="match status" value="1"/>
</dbReference>
<keyword evidence="11" id="KW-1185">Reference proteome</keyword>
<name>A0AAW2YV64_9EUKA</name>
<dbReference type="InterPro" id="IPR028995">
    <property type="entry name" value="Glyco_hydro_57/38_cen_sf"/>
</dbReference>
<dbReference type="Gene3D" id="2.60.40.1180">
    <property type="entry name" value="Golgi alpha-mannosidase II"/>
    <property type="match status" value="1"/>
</dbReference>
<evidence type="ECO:0000256" key="7">
    <source>
        <dbReference type="RuleBase" id="RU361199"/>
    </source>
</evidence>
<dbReference type="SUPFAM" id="SSF74650">
    <property type="entry name" value="Galactose mutarotase-like"/>
    <property type="match status" value="1"/>
</dbReference>
<dbReference type="GO" id="GO:0030246">
    <property type="term" value="F:carbohydrate binding"/>
    <property type="evidence" value="ECO:0007669"/>
    <property type="project" value="InterPro"/>
</dbReference>
<proteinExistence type="inferred from homology"/>
<dbReference type="GO" id="GO:0046872">
    <property type="term" value="F:metal ion binding"/>
    <property type="evidence" value="ECO:0007669"/>
    <property type="project" value="UniProtKB-KW"/>
</dbReference>
<dbReference type="InterPro" id="IPR011013">
    <property type="entry name" value="Gal_mutarotase_sf_dom"/>
</dbReference>
<dbReference type="Proteomes" id="UP001431209">
    <property type="component" value="Unassembled WGS sequence"/>
</dbReference>
<dbReference type="GO" id="GO:0004559">
    <property type="term" value="F:alpha-mannosidase activity"/>
    <property type="evidence" value="ECO:0007669"/>
    <property type="project" value="InterPro"/>
</dbReference>
<dbReference type="InterPro" id="IPR013780">
    <property type="entry name" value="Glyco_hydro_b"/>
</dbReference>
<comment type="cofactor">
    <cofactor evidence="7">
        <name>Zn(2+)</name>
        <dbReference type="ChEBI" id="CHEBI:29105"/>
    </cofactor>
    <text evidence="7">Binds 1 zinc ion per subunit.</text>
</comment>
<feature type="domain" description="Glycoside hydrolase family 38 central" evidence="8">
    <location>
        <begin position="222"/>
        <end position="302"/>
    </location>
</feature>
<dbReference type="InterPro" id="IPR011682">
    <property type="entry name" value="Glyco_hydro_38_C"/>
</dbReference>
<evidence type="ECO:0000259" key="8">
    <source>
        <dbReference type="SMART" id="SM00872"/>
    </source>
</evidence>
<keyword evidence="6 7" id="KW-0326">Glycosidase</keyword>
<organism evidence="9 11">
    <name type="scientific">Acrasis kona</name>
    <dbReference type="NCBI Taxonomy" id="1008807"/>
    <lineage>
        <taxon>Eukaryota</taxon>
        <taxon>Discoba</taxon>
        <taxon>Heterolobosea</taxon>
        <taxon>Tetramitia</taxon>
        <taxon>Eutetramitia</taxon>
        <taxon>Acrasidae</taxon>
        <taxon>Acrasis</taxon>
    </lineage>
</organism>
<comment type="similarity">
    <text evidence="1 7">Belongs to the glycosyl hydrolase 38 family.</text>
</comment>
<dbReference type="InterPro" id="IPR015341">
    <property type="entry name" value="Glyco_hydro_38_cen"/>
</dbReference>
<dbReference type="EMBL" id="JAOPGA020001542">
    <property type="protein sequence ID" value="KAL0489296.1"/>
    <property type="molecule type" value="Genomic_DNA"/>
</dbReference>
<keyword evidence="4 7" id="KW-0862">Zinc</keyword>
<protein>
    <recommendedName>
        <fullName evidence="7">Alpha-mannosidase</fullName>
        <ecNumber evidence="7">3.2.1.-</ecNumber>
    </recommendedName>
</protein>
<evidence type="ECO:0000313" key="10">
    <source>
        <dbReference type="EMBL" id="KAL0489296.1"/>
    </source>
</evidence>
<sequence length="818" mass="93035">MHDDAIPTYGAAIDQHTTGHQFLYNLFGKAGVPRTGWTVDPFGDSSFTAKLNYESNFDYHVIGRISWDERERRRKDKTLQFFWENEYTNSSIFTNILYDSYCTPSGGSAFNFEGGFSINASNIASVAAEFVNIVRNQYEPAYRTNNLLFPFGCDFQFSDAEINFTNMTLLMNYINKNKEKYNMNLKYSLLTDYLDAINPKANKQSWPTYKKDFFPYADNDKSYWSGIYTSRPALKDYAREAERIGRTADALYSVARAYNKNVPSSLFSNLLLLREANGYVQHHDGITGTEREHVITMYRDYLTQGIQAVQEPQSVCLSSLLSKQPNKNYKFHTSPNYLLEASTSKSVPIIVYNSLGWKRTSYVNVTLARPDVYVTDKNGNKIKSTVIKSSSSNTYDVRFQADNIPPLGLDTFFIHFGSSSINKPTRTERELNGEPTKISNDVYDLVTDGISFKIKNKKTNQDFYLKQEFLQYDSYDKNDQASGAYIFRTKSDHADLLPTKPQITILDGQVVTQIKITFSDQIKQIIRLYKTNNNDPITGECGFIEIEYQVGVLEGNKELIARFTTDVKNNGKLDTDSQGLYTMHRTRNAKPLSDTLWPISSNYYPMVYSASIKDDKNRQMLLVSSATRGVATLQDGQLEMMLHRRTLQDDARGLDRPLNDTTGVNVKLRLFLDSVDNLETKYQTLRPYQSLNLNFPLDTFFFSNLENIPESSEYDDFLNTRFEPIGGLPKNLHLLSFNQLSMASLGEQTLLRVLNIDQTGSDAQVDLSGVVGHDQLKLKNHQETFISANAEKSGRSSGVLKASVSPLNIRTYLTEISK</sequence>
<dbReference type="InterPro" id="IPR027291">
    <property type="entry name" value="Glyco_hydro_38_N_sf"/>
</dbReference>
<keyword evidence="3 7" id="KW-0378">Hydrolase</keyword>
<evidence type="ECO:0000313" key="11">
    <source>
        <dbReference type="Proteomes" id="UP001431209"/>
    </source>
</evidence>
<evidence type="ECO:0000256" key="5">
    <source>
        <dbReference type="ARBA" id="ARBA00023157"/>
    </source>
</evidence>
<accession>A0AAW2YV64</accession>
<dbReference type="Gene3D" id="1.20.1270.50">
    <property type="entry name" value="Glycoside hydrolase family 38, central domain"/>
    <property type="match status" value="1"/>
</dbReference>
<evidence type="ECO:0000256" key="1">
    <source>
        <dbReference type="ARBA" id="ARBA00009792"/>
    </source>
</evidence>
<dbReference type="Gene3D" id="2.70.98.30">
    <property type="entry name" value="Golgi alpha-mannosidase II, domain 4"/>
    <property type="match status" value="1"/>
</dbReference>